<feature type="transmembrane region" description="Helical" evidence="1">
    <location>
        <begin position="237"/>
        <end position="255"/>
    </location>
</feature>
<dbReference type="RefSeq" id="WP_076763832.1">
    <property type="nucleotide sequence ID" value="NZ_JARMMH010000004.1"/>
</dbReference>
<dbReference type="AlphaFoldDB" id="A0A1R1QUV8"/>
<dbReference type="OrthoDB" id="1955097at2"/>
<evidence type="ECO:0000313" key="2">
    <source>
        <dbReference type="EMBL" id="OMI08443.1"/>
    </source>
</evidence>
<protein>
    <submittedName>
        <fullName evidence="2">Uncharacterized protein</fullName>
    </submittedName>
</protein>
<name>A0A1R1QUV8_9BACI</name>
<evidence type="ECO:0000313" key="3">
    <source>
        <dbReference type="Proteomes" id="UP000187367"/>
    </source>
</evidence>
<feature type="transmembrane region" description="Helical" evidence="1">
    <location>
        <begin position="155"/>
        <end position="176"/>
    </location>
</feature>
<feature type="transmembrane region" description="Helical" evidence="1">
    <location>
        <begin position="121"/>
        <end position="143"/>
    </location>
</feature>
<feature type="transmembrane region" description="Helical" evidence="1">
    <location>
        <begin position="88"/>
        <end position="109"/>
    </location>
</feature>
<keyword evidence="1" id="KW-0812">Transmembrane</keyword>
<evidence type="ECO:0000256" key="1">
    <source>
        <dbReference type="SAM" id="Phobius"/>
    </source>
</evidence>
<reference evidence="2 3" key="1">
    <citation type="submission" date="2017-01" db="EMBL/GenBank/DDBJ databases">
        <title>Bacillus phylogenomics.</title>
        <authorList>
            <person name="Dunlap C."/>
        </authorList>
    </citation>
    <scope>NUCLEOTIDE SEQUENCE [LARGE SCALE GENOMIC DNA]</scope>
    <source>
        <strain evidence="2 3">NRRL B-41282</strain>
    </source>
</reference>
<organism evidence="2 3">
    <name type="scientific">Bacillus swezeyi</name>
    <dbReference type="NCBI Taxonomy" id="1925020"/>
    <lineage>
        <taxon>Bacteria</taxon>
        <taxon>Bacillati</taxon>
        <taxon>Bacillota</taxon>
        <taxon>Bacilli</taxon>
        <taxon>Bacillales</taxon>
        <taxon>Bacillaceae</taxon>
        <taxon>Bacillus</taxon>
    </lineage>
</organism>
<dbReference type="Proteomes" id="UP000187367">
    <property type="component" value="Unassembled WGS sequence"/>
</dbReference>
<dbReference type="EMBL" id="MTJL01000007">
    <property type="protein sequence ID" value="OMI08443.1"/>
    <property type="molecule type" value="Genomic_DNA"/>
</dbReference>
<feature type="transmembrane region" description="Helical" evidence="1">
    <location>
        <begin position="206"/>
        <end position="225"/>
    </location>
</feature>
<feature type="transmembrane region" description="Helical" evidence="1">
    <location>
        <begin position="50"/>
        <end position="68"/>
    </location>
</feature>
<keyword evidence="3" id="KW-1185">Reference proteome</keyword>
<accession>A0A1R1QUV8</accession>
<keyword evidence="1" id="KW-1133">Transmembrane helix</keyword>
<keyword evidence="1" id="KW-0472">Membrane</keyword>
<feature type="transmembrane region" description="Helical" evidence="1">
    <location>
        <begin position="25"/>
        <end position="43"/>
    </location>
</feature>
<sequence>MIELFSDYVLHFERYFVLSRQSMQVIQWCLTGLALLYAVSFHPKVNRRSLFFYAGIGLRLILILTLSFELTHQMKAAEFSNLYIDGQSALLPFMQFLLFGYILLVSFHYMMTLTEKGGKGLFFVFDIAVMTMPFFQALFSFFVYLTEYGAELDQLLVVLALMAGVPVLMLCLFFQLYWKRNRYVLLGIFYTVTLGGFFTKKFGYEFFPLSVFLTMLGFLMTYHLLNGSAKPYLLMKRVLAAGTAVFFTLLLNPFYNLADAAFTVSHPYVSDVFDANIQPVSVKEARKTVSSFFPADGFIYLTDTNQDFHNVYHFKTKNYEADVDGWTGMVSNYHNQQEPNGDALSDQAYIKRSMQFLQEHGRELDKQSIKTKVSRDDGEVAVEFYRDGQDPDFNLVRLAWRKETLMEFSEDASVYSLESIKQIRVSDQDIKRNVAAVYRKLDMPVPSYQLTNIDLSFSYSLNSAAIRVKTKDGTEMDFHPVTGTLTGISFKSENALPYRGSALEKRLLSLFDQDLSQLNKVESEENVTDFQKKESGTVLKAGWIMTKHEEGTYITVRRYDDRQADEKPPFTYSDGEKAFQKVSEHYQKGLVYHKRTKLAIVSDGDRKSRYVWLVIIQRFGSNEHDAYLVDAVTYEVKSFDDN</sequence>
<comment type="caution">
    <text evidence="2">The sequence shown here is derived from an EMBL/GenBank/DDBJ whole genome shotgun (WGS) entry which is preliminary data.</text>
</comment>
<feature type="transmembrane region" description="Helical" evidence="1">
    <location>
        <begin position="183"/>
        <end position="200"/>
    </location>
</feature>
<accession>A0A1R1RH89</accession>
<proteinExistence type="predicted"/>
<gene>
    <name evidence="2" type="ORF">BW143_05200</name>
</gene>